<sequence length="109" mass="12478">MASVKRILTSTAEVKLVILATFLLSRETRLWREEKKSMVFEVSVSYLGFGNNLADDLRNTLDSDSKIFSFQTNRAVSRNTGDDRDEDWARSCNKFFEQLQYVVALGSND</sequence>
<comment type="caution">
    <text evidence="1">The sequence shown here is derived from an EMBL/GenBank/DDBJ whole genome shotgun (WGS) entry which is preliminary data.</text>
</comment>
<dbReference type="Proteomes" id="UP001418222">
    <property type="component" value="Unassembled WGS sequence"/>
</dbReference>
<organism evidence="1 2">
    <name type="scientific">Platanthera zijinensis</name>
    <dbReference type="NCBI Taxonomy" id="2320716"/>
    <lineage>
        <taxon>Eukaryota</taxon>
        <taxon>Viridiplantae</taxon>
        <taxon>Streptophyta</taxon>
        <taxon>Embryophyta</taxon>
        <taxon>Tracheophyta</taxon>
        <taxon>Spermatophyta</taxon>
        <taxon>Magnoliopsida</taxon>
        <taxon>Liliopsida</taxon>
        <taxon>Asparagales</taxon>
        <taxon>Orchidaceae</taxon>
        <taxon>Orchidoideae</taxon>
        <taxon>Orchideae</taxon>
        <taxon>Orchidinae</taxon>
        <taxon>Platanthera</taxon>
    </lineage>
</organism>
<gene>
    <name evidence="1" type="ORF">KSP39_PZI011904</name>
</gene>
<accession>A0AAP0BGL4</accession>
<name>A0AAP0BGL4_9ASPA</name>
<evidence type="ECO:0000313" key="2">
    <source>
        <dbReference type="Proteomes" id="UP001418222"/>
    </source>
</evidence>
<evidence type="ECO:0000313" key="1">
    <source>
        <dbReference type="EMBL" id="KAK8937425.1"/>
    </source>
</evidence>
<keyword evidence="2" id="KW-1185">Reference proteome</keyword>
<dbReference type="AlphaFoldDB" id="A0AAP0BGL4"/>
<proteinExistence type="predicted"/>
<dbReference type="EMBL" id="JBBWWQ010000010">
    <property type="protein sequence ID" value="KAK8937425.1"/>
    <property type="molecule type" value="Genomic_DNA"/>
</dbReference>
<reference evidence="1 2" key="1">
    <citation type="journal article" date="2022" name="Nat. Plants">
        <title>Genomes of leafy and leafless Platanthera orchids illuminate the evolution of mycoheterotrophy.</title>
        <authorList>
            <person name="Li M.H."/>
            <person name="Liu K.W."/>
            <person name="Li Z."/>
            <person name="Lu H.C."/>
            <person name="Ye Q.L."/>
            <person name="Zhang D."/>
            <person name="Wang J.Y."/>
            <person name="Li Y.F."/>
            <person name="Zhong Z.M."/>
            <person name="Liu X."/>
            <person name="Yu X."/>
            <person name="Liu D.K."/>
            <person name="Tu X.D."/>
            <person name="Liu B."/>
            <person name="Hao Y."/>
            <person name="Liao X.Y."/>
            <person name="Jiang Y.T."/>
            <person name="Sun W.H."/>
            <person name="Chen J."/>
            <person name="Chen Y.Q."/>
            <person name="Ai Y."/>
            <person name="Zhai J.W."/>
            <person name="Wu S.S."/>
            <person name="Zhou Z."/>
            <person name="Hsiao Y.Y."/>
            <person name="Wu W.L."/>
            <person name="Chen Y.Y."/>
            <person name="Lin Y.F."/>
            <person name="Hsu J.L."/>
            <person name="Li C.Y."/>
            <person name="Wang Z.W."/>
            <person name="Zhao X."/>
            <person name="Zhong W.Y."/>
            <person name="Ma X.K."/>
            <person name="Ma L."/>
            <person name="Huang J."/>
            <person name="Chen G.Z."/>
            <person name="Huang M.Z."/>
            <person name="Huang L."/>
            <person name="Peng D.H."/>
            <person name="Luo Y.B."/>
            <person name="Zou S.Q."/>
            <person name="Chen S.P."/>
            <person name="Lan S."/>
            <person name="Tsai W.C."/>
            <person name="Van de Peer Y."/>
            <person name="Liu Z.J."/>
        </authorList>
    </citation>
    <scope>NUCLEOTIDE SEQUENCE [LARGE SCALE GENOMIC DNA]</scope>
    <source>
        <strain evidence="1">Lor287</strain>
    </source>
</reference>
<protein>
    <submittedName>
        <fullName evidence="1">Uncharacterized protein</fullName>
    </submittedName>
</protein>